<feature type="transmembrane region" description="Helical" evidence="7">
    <location>
        <begin position="337"/>
        <end position="358"/>
    </location>
</feature>
<organism evidence="8 9">
    <name type="scientific">Candidatus Falkowbacteria bacterium RIFOXYC2_FULL_36_12</name>
    <dbReference type="NCBI Taxonomy" id="1798002"/>
    <lineage>
        <taxon>Bacteria</taxon>
        <taxon>Candidatus Falkowiibacteriota</taxon>
    </lineage>
</organism>
<evidence type="ECO:0008006" key="10">
    <source>
        <dbReference type="Google" id="ProtNLM"/>
    </source>
</evidence>
<dbReference type="Pfam" id="PF00953">
    <property type="entry name" value="Glycos_transf_4"/>
    <property type="match status" value="1"/>
</dbReference>
<feature type="transmembrane region" description="Helical" evidence="7">
    <location>
        <begin position="149"/>
        <end position="174"/>
    </location>
</feature>
<dbReference type="GO" id="GO:0071555">
    <property type="term" value="P:cell wall organization"/>
    <property type="evidence" value="ECO:0007669"/>
    <property type="project" value="TreeGrafter"/>
</dbReference>
<dbReference type="PANTHER" id="PTHR22926">
    <property type="entry name" value="PHOSPHO-N-ACETYLMURAMOYL-PENTAPEPTIDE-TRANSFERASE"/>
    <property type="match status" value="1"/>
</dbReference>
<dbReference type="CDD" id="cd06853">
    <property type="entry name" value="GT_WecA_like"/>
    <property type="match status" value="1"/>
</dbReference>
<feature type="transmembrane region" description="Helical" evidence="7">
    <location>
        <begin position="6"/>
        <end position="28"/>
    </location>
</feature>
<evidence type="ECO:0000256" key="1">
    <source>
        <dbReference type="ARBA" id="ARBA00004651"/>
    </source>
</evidence>
<name>A0A1F5T000_9BACT</name>
<keyword evidence="4 7" id="KW-0812">Transmembrane</keyword>
<dbReference type="GO" id="GO:0005886">
    <property type="term" value="C:plasma membrane"/>
    <property type="evidence" value="ECO:0007669"/>
    <property type="project" value="UniProtKB-SubCell"/>
</dbReference>
<feature type="transmembrane region" description="Helical" evidence="7">
    <location>
        <begin position="307"/>
        <end position="331"/>
    </location>
</feature>
<dbReference type="GO" id="GO:0016780">
    <property type="term" value="F:phosphotransferase activity, for other substituted phosphate groups"/>
    <property type="evidence" value="ECO:0007669"/>
    <property type="project" value="InterPro"/>
</dbReference>
<keyword evidence="5 7" id="KW-1133">Transmembrane helix</keyword>
<feature type="transmembrane region" description="Helical" evidence="7">
    <location>
        <begin position="238"/>
        <end position="258"/>
    </location>
</feature>
<evidence type="ECO:0000256" key="4">
    <source>
        <dbReference type="ARBA" id="ARBA00022692"/>
    </source>
</evidence>
<comment type="subcellular location">
    <subcellularLocation>
        <location evidence="1">Cell membrane</location>
        <topology evidence="1">Multi-pass membrane protein</topology>
    </subcellularLocation>
</comment>
<evidence type="ECO:0000256" key="6">
    <source>
        <dbReference type="ARBA" id="ARBA00023136"/>
    </source>
</evidence>
<dbReference type="EMBL" id="MFGJ01000006">
    <property type="protein sequence ID" value="OGF32249.1"/>
    <property type="molecule type" value="Genomic_DNA"/>
</dbReference>
<feature type="transmembrane region" description="Helical" evidence="7">
    <location>
        <begin position="82"/>
        <end position="100"/>
    </location>
</feature>
<evidence type="ECO:0000256" key="3">
    <source>
        <dbReference type="ARBA" id="ARBA00022679"/>
    </source>
</evidence>
<feature type="transmembrane region" description="Helical" evidence="7">
    <location>
        <begin position="112"/>
        <end position="129"/>
    </location>
</feature>
<feature type="transmembrane region" description="Helical" evidence="7">
    <location>
        <begin position="181"/>
        <end position="202"/>
    </location>
</feature>
<feature type="transmembrane region" description="Helical" evidence="7">
    <location>
        <begin position="48"/>
        <end position="70"/>
    </location>
</feature>
<evidence type="ECO:0000313" key="8">
    <source>
        <dbReference type="EMBL" id="OGF32249.1"/>
    </source>
</evidence>
<protein>
    <recommendedName>
        <fullName evidence="10">Undecaprenyl-phosphate alpha-N-acetylglucosaminyl 1-phosphate transferase</fullName>
    </recommendedName>
</protein>
<proteinExistence type="predicted"/>
<accession>A0A1F5T000</accession>
<dbReference type="PANTHER" id="PTHR22926:SF3">
    <property type="entry name" value="UNDECAPRENYL-PHOSPHATE ALPHA-N-ACETYLGLUCOSAMINYL 1-PHOSPHATE TRANSFERASE"/>
    <property type="match status" value="1"/>
</dbReference>
<keyword evidence="6 7" id="KW-0472">Membrane</keyword>
<dbReference type="AlphaFoldDB" id="A0A1F5T000"/>
<evidence type="ECO:0000256" key="2">
    <source>
        <dbReference type="ARBA" id="ARBA00022475"/>
    </source>
</evidence>
<keyword evidence="2" id="KW-1003">Cell membrane</keyword>
<comment type="caution">
    <text evidence="8">The sequence shown here is derived from an EMBL/GenBank/DDBJ whole genome shotgun (WGS) entry which is preliminary data.</text>
</comment>
<dbReference type="InterPro" id="IPR000715">
    <property type="entry name" value="Glycosyl_transferase_4"/>
</dbReference>
<feature type="transmembrane region" description="Helical" evidence="7">
    <location>
        <begin position="264"/>
        <end position="286"/>
    </location>
</feature>
<evidence type="ECO:0000313" key="9">
    <source>
        <dbReference type="Proteomes" id="UP000179001"/>
    </source>
</evidence>
<sequence length="372" mass="41349">MTVIDYIFALVLSFILAGFLTPAVIWFAKKIKVLDYPKKERKIHKKPIPLLGGLAIFLAINISIVIYYFFSSSLVYDNLVPKFLLGIIIGGFFVMIGGFLDDKFDLNPKYQILFPVAAILAVIVSGVGIDQMTNPFSGGLFHLDKYVTILFWFKGLPYKFTLLADLFTLIWMLLMMYTTKLLDGLDGLVSGVSVVGGLFIFITALMNDTAQPDVAMLAMIIIGSFLAFLIFNFNPAKIFLGEGGSLYSGFMLGVLSIISGSKVAVTLIVMGIPVLDMLWTIIRRLMEGKNPLRTADRKHLHFRLLDAGLSVRQSVFILYIISIIFGLAALFLQKISLGLTILGMMVILTFIIMSGYLYKIRKEKEKGALDIS</sequence>
<evidence type="ECO:0000256" key="7">
    <source>
        <dbReference type="SAM" id="Phobius"/>
    </source>
</evidence>
<reference evidence="8 9" key="1">
    <citation type="journal article" date="2016" name="Nat. Commun.">
        <title>Thousands of microbial genomes shed light on interconnected biogeochemical processes in an aquifer system.</title>
        <authorList>
            <person name="Anantharaman K."/>
            <person name="Brown C.T."/>
            <person name="Hug L.A."/>
            <person name="Sharon I."/>
            <person name="Castelle C.J."/>
            <person name="Probst A.J."/>
            <person name="Thomas B.C."/>
            <person name="Singh A."/>
            <person name="Wilkins M.J."/>
            <person name="Karaoz U."/>
            <person name="Brodie E.L."/>
            <person name="Williams K.H."/>
            <person name="Hubbard S.S."/>
            <person name="Banfield J.F."/>
        </authorList>
    </citation>
    <scope>NUCLEOTIDE SEQUENCE [LARGE SCALE GENOMIC DNA]</scope>
</reference>
<dbReference type="Proteomes" id="UP000179001">
    <property type="component" value="Unassembled WGS sequence"/>
</dbReference>
<keyword evidence="3" id="KW-0808">Transferase</keyword>
<dbReference type="GO" id="GO:0044038">
    <property type="term" value="P:cell wall macromolecule biosynthetic process"/>
    <property type="evidence" value="ECO:0007669"/>
    <property type="project" value="TreeGrafter"/>
</dbReference>
<gene>
    <name evidence="8" type="ORF">A2478_02905</name>
</gene>
<evidence type="ECO:0000256" key="5">
    <source>
        <dbReference type="ARBA" id="ARBA00022989"/>
    </source>
</evidence>
<dbReference type="GO" id="GO:0009103">
    <property type="term" value="P:lipopolysaccharide biosynthetic process"/>
    <property type="evidence" value="ECO:0007669"/>
    <property type="project" value="TreeGrafter"/>
</dbReference>
<dbReference type="STRING" id="1798002.A2478_02905"/>
<feature type="transmembrane region" description="Helical" evidence="7">
    <location>
        <begin position="214"/>
        <end position="231"/>
    </location>
</feature>